<dbReference type="PROSITE" id="PS50048">
    <property type="entry name" value="ZN2_CY6_FUNGAL_2"/>
    <property type="match status" value="1"/>
</dbReference>
<name>A0AAD6VKT9_9AGAR</name>
<evidence type="ECO:0000256" key="4">
    <source>
        <dbReference type="ARBA" id="ARBA00023163"/>
    </source>
</evidence>
<keyword evidence="9" id="KW-1185">Reference proteome</keyword>
<dbReference type="InterPro" id="IPR001138">
    <property type="entry name" value="Zn2Cys6_DnaBD"/>
</dbReference>
<evidence type="ECO:0000256" key="1">
    <source>
        <dbReference type="ARBA" id="ARBA00004123"/>
    </source>
</evidence>
<dbReference type="GO" id="GO:0000981">
    <property type="term" value="F:DNA-binding transcription factor activity, RNA polymerase II-specific"/>
    <property type="evidence" value="ECO:0007669"/>
    <property type="project" value="InterPro"/>
</dbReference>
<dbReference type="Pfam" id="PF00172">
    <property type="entry name" value="Zn_clus"/>
    <property type="match status" value="1"/>
</dbReference>
<proteinExistence type="predicted"/>
<dbReference type="InterPro" id="IPR051711">
    <property type="entry name" value="Stress_Response_Reg"/>
</dbReference>
<feature type="region of interest" description="Disordered" evidence="6">
    <location>
        <begin position="302"/>
        <end position="411"/>
    </location>
</feature>
<dbReference type="PANTHER" id="PTHR47540">
    <property type="entry name" value="THIAMINE REPRESSIBLE GENES REGULATORY PROTEIN THI5"/>
    <property type="match status" value="1"/>
</dbReference>
<dbReference type="PROSITE" id="PS00463">
    <property type="entry name" value="ZN2_CY6_FUNGAL_1"/>
    <property type="match status" value="1"/>
</dbReference>
<organism evidence="8 9">
    <name type="scientific">Mycena pura</name>
    <dbReference type="NCBI Taxonomy" id="153505"/>
    <lineage>
        <taxon>Eukaryota</taxon>
        <taxon>Fungi</taxon>
        <taxon>Dikarya</taxon>
        <taxon>Basidiomycota</taxon>
        <taxon>Agaricomycotina</taxon>
        <taxon>Agaricomycetes</taxon>
        <taxon>Agaricomycetidae</taxon>
        <taxon>Agaricales</taxon>
        <taxon>Marasmiineae</taxon>
        <taxon>Mycenaceae</taxon>
        <taxon>Mycena</taxon>
    </lineage>
</organism>
<dbReference type="EMBL" id="JARJCW010000016">
    <property type="protein sequence ID" value="KAJ7215901.1"/>
    <property type="molecule type" value="Genomic_DNA"/>
</dbReference>
<evidence type="ECO:0000256" key="2">
    <source>
        <dbReference type="ARBA" id="ARBA00023015"/>
    </source>
</evidence>
<feature type="compositionally biased region" description="Low complexity" evidence="6">
    <location>
        <begin position="343"/>
        <end position="353"/>
    </location>
</feature>
<evidence type="ECO:0000313" key="8">
    <source>
        <dbReference type="EMBL" id="KAJ7215901.1"/>
    </source>
</evidence>
<evidence type="ECO:0000256" key="6">
    <source>
        <dbReference type="SAM" id="MobiDB-lite"/>
    </source>
</evidence>
<keyword evidence="2" id="KW-0805">Transcription regulation</keyword>
<dbReference type="SMART" id="SM00066">
    <property type="entry name" value="GAL4"/>
    <property type="match status" value="1"/>
</dbReference>
<dbReference type="InterPro" id="IPR036864">
    <property type="entry name" value="Zn2-C6_fun-type_DNA-bd_sf"/>
</dbReference>
<evidence type="ECO:0000256" key="3">
    <source>
        <dbReference type="ARBA" id="ARBA00023125"/>
    </source>
</evidence>
<feature type="compositionally biased region" description="Low complexity" evidence="6">
    <location>
        <begin position="386"/>
        <end position="400"/>
    </location>
</feature>
<gene>
    <name evidence="8" type="ORF">GGX14DRAFT_496312</name>
</gene>
<dbReference type="Proteomes" id="UP001219525">
    <property type="component" value="Unassembled WGS sequence"/>
</dbReference>
<dbReference type="CDD" id="cd00067">
    <property type="entry name" value="GAL4"/>
    <property type="match status" value="1"/>
</dbReference>
<accession>A0AAD6VKT9</accession>
<dbReference type="SUPFAM" id="SSF57701">
    <property type="entry name" value="Zn2/Cys6 DNA-binding domain"/>
    <property type="match status" value="1"/>
</dbReference>
<keyword evidence="3" id="KW-0238">DNA-binding</keyword>
<feature type="compositionally biased region" description="Low complexity" evidence="6">
    <location>
        <begin position="440"/>
        <end position="462"/>
    </location>
</feature>
<feature type="domain" description="Zn(2)-C6 fungal-type" evidence="7">
    <location>
        <begin position="270"/>
        <end position="300"/>
    </location>
</feature>
<dbReference type="GO" id="GO:0043565">
    <property type="term" value="F:sequence-specific DNA binding"/>
    <property type="evidence" value="ECO:0007669"/>
    <property type="project" value="TreeGrafter"/>
</dbReference>
<sequence length="1013" mass="111215">MSYPESIIISRGHSAGNTMLQCRRTTYAKAVLSSLRLPHVAMGRSNREFLYSQPQSGAFPASPQYHSDISDMQSPVSMFGPSDGAGGSSRCKFIYFLLPSRLAPFCGRPRLTGNPSIVALRYQDDANSLYAVAAQYQGPTSIYDILRQDDHLRIHDARLPSPTSATSGSEYDVGEGSRYPSFAPRNHVYFAMNPHDLGGSRLPMALASSISARMDPSGAFDGYAAYNDAYRIGAPVGPTESQRGSPPLSPLVDTTSRRGSSTEVSTVVIACRPCRGRKIRCDSNRPSCNNCHRRKNECIYDASPRRRGPDKRPGTRQRSCKKRPAPTSTDELSAPPTKRRRSASTTTIAPAPADNADRSTTHPSESASMRDPQNPRSPGSAKKRSSIASNASPPQSSSHRSPPPPISSPLRIATDLYKSDTVTGHAATGSSSLYPSYAPSPYTPVPLRQQQMPHPHSQPPSMVSLVTPHRKFPFPTSPTVEAKQRNWWTLFLTEHPLNEVAADLTYLFTDTAHWFSFLNLSFFLRMLWDPEERLKIQPAFILAGVALAELMRSSDVERGAPGRARAARLRDKAQSALETAMAGGNGSWVDASLAEAALILVLYESSAHPAYHPDHVASALRVLDRILQKLSLFTLDAGDPGAARFAAGCVPVVTVPPSAPTRRVLGHARPYAHEQHLRTCKCSSVPGSPPADVNATFSAPLRWDPAWSAAEVRAEECRRLVWGSLSAASGFLVQCVAFDREVPVLELSNSANYALLFPNETMDGVSPAYCGPGAPSPKESVWALYCRSLLLWNFCNRLLSQAPPNLRMRPSQQRDEDADALQEAWNEARAIEDALEIHVCNYETGVAYLCQEYIYNTRMSVTQALRRMHGLTREISTTPGPLFNRKQAREWIDYQERVIKGVKLAAETYQQGARGAHGPHHQLARRPFQVAWFLNQFSVCMQIWTHDTGLGEVVELAKDFQAVVDVLNELWPCKSNQSQSDALRKQLTQACAVVGTDPPPPPPQGYAPALIRL</sequence>
<comment type="caution">
    <text evidence="8">The sequence shown here is derived from an EMBL/GenBank/DDBJ whole genome shotgun (WGS) entry which is preliminary data.</text>
</comment>
<keyword evidence="4" id="KW-0804">Transcription</keyword>
<feature type="compositionally biased region" description="Polar residues" evidence="6">
    <location>
        <begin position="252"/>
        <end position="264"/>
    </location>
</feature>
<evidence type="ECO:0000259" key="7">
    <source>
        <dbReference type="PROSITE" id="PS50048"/>
    </source>
</evidence>
<evidence type="ECO:0000256" key="5">
    <source>
        <dbReference type="ARBA" id="ARBA00023242"/>
    </source>
</evidence>
<dbReference type="GO" id="GO:0005634">
    <property type="term" value="C:nucleus"/>
    <property type="evidence" value="ECO:0007669"/>
    <property type="project" value="UniProtKB-SubCell"/>
</dbReference>
<dbReference type="Gene3D" id="4.10.240.10">
    <property type="entry name" value="Zn(2)-C6 fungal-type DNA-binding domain"/>
    <property type="match status" value="1"/>
</dbReference>
<dbReference type="GO" id="GO:0008270">
    <property type="term" value="F:zinc ion binding"/>
    <property type="evidence" value="ECO:0007669"/>
    <property type="project" value="InterPro"/>
</dbReference>
<dbReference type="PANTHER" id="PTHR47540:SF5">
    <property type="entry name" value="ZN(II)2CYS6 TRANSCRIPTION FACTOR"/>
    <property type="match status" value="1"/>
</dbReference>
<feature type="compositionally biased region" description="Basic residues" evidence="6">
    <location>
        <begin position="305"/>
        <end position="324"/>
    </location>
</feature>
<comment type="subcellular location">
    <subcellularLocation>
        <location evidence="1">Nucleus</location>
    </subcellularLocation>
</comment>
<keyword evidence="5" id="KW-0539">Nucleus</keyword>
<reference evidence="8" key="1">
    <citation type="submission" date="2023-03" db="EMBL/GenBank/DDBJ databases">
        <title>Massive genome expansion in bonnet fungi (Mycena s.s.) driven by repeated elements and novel gene families across ecological guilds.</title>
        <authorList>
            <consortium name="Lawrence Berkeley National Laboratory"/>
            <person name="Harder C.B."/>
            <person name="Miyauchi S."/>
            <person name="Viragh M."/>
            <person name="Kuo A."/>
            <person name="Thoen E."/>
            <person name="Andreopoulos B."/>
            <person name="Lu D."/>
            <person name="Skrede I."/>
            <person name="Drula E."/>
            <person name="Henrissat B."/>
            <person name="Morin E."/>
            <person name="Kohler A."/>
            <person name="Barry K."/>
            <person name="LaButti K."/>
            <person name="Morin E."/>
            <person name="Salamov A."/>
            <person name="Lipzen A."/>
            <person name="Mereny Z."/>
            <person name="Hegedus B."/>
            <person name="Baldrian P."/>
            <person name="Stursova M."/>
            <person name="Weitz H."/>
            <person name="Taylor A."/>
            <person name="Grigoriev I.V."/>
            <person name="Nagy L.G."/>
            <person name="Martin F."/>
            <person name="Kauserud H."/>
        </authorList>
    </citation>
    <scope>NUCLEOTIDE SEQUENCE</scope>
    <source>
        <strain evidence="8">9144</strain>
    </source>
</reference>
<protein>
    <recommendedName>
        <fullName evidence="7">Zn(2)-C6 fungal-type domain-containing protein</fullName>
    </recommendedName>
</protein>
<feature type="region of interest" description="Disordered" evidence="6">
    <location>
        <begin position="236"/>
        <end position="264"/>
    </location>
</feature>
<feature type="region of interest" description="Disordered" evidence="6">
    <location>
        <begin position="440"/>
        <end position="468"/>
    </location>
</feature>
<dbReference type="GO" id="GO:0045944">
    <property type="term" value="P:positive regulation of transcription by RNA polymerase II"/>
    <property type="evidence" value="ECO:0007669"/>
    <property type="project" value="TreeGrafter"/>
</dbReference>
<evidence type="ECO:0000313" key="9">
    <source>
        <dbReference type="Proteomes" id="UP001219525"/>
    </source>
</evidence>
<dbReference type="AlphaFoldDB" id="A0AAD6VKT9"/>